<dbReference type="EMBL" id="KI913959">
    <property type="protein sequence ID" value="ETW03860.1"/>
    <property type="molecule type" value="Genomic_DNA"/>
</dbReference>
<name>A0A024UCD1_9STRA</name>
<evidence type="ECO:0000256" key="1">
    <source>
        <dbReference type="SAM" id="Coils"/>
    </source>
</evidence>
<dbReference type="eggNOG" id="ENOG502STVI">
    <property type="taxonomic scope" value="Eukaryota"/>
</dbReference>
<gene>
    <name evidence="2" type="ORF">H310_05210</name>
</gene>
<evidence type="ECO:0000313" key="2">
    <source>
        <dbReference type="EMBL" id="ETW03860.1"/>
    </source>
</evidence>
<feature type="coiled-coil region" evidence="1">
    <location>
        <begin position="312"/>
        <end position="361"/>
    </location>
</feature>
<protein>
    <submittedName>
        <fullName evidence="2">Uncharacterized protein</fullName>
    </submittedName>
</protein>
<keyword evidence="1" id="KW-0175">Coiled coil</keyword>
<reference evidence="2" key="1">
    <citation type="submission" date="2013-12" db="EMBL/GenBank/DDBJ databases">
        <title>The Genome Sequence of Aphanomyces invadans NJM9701.</title>
        <authorList>
            <consortium name="The Broad Institute Genomics Platform"/>
            <person name="Russ C."/>
            <person name="Tyler B."/>
            <person name="van West P."/>
            <person name="Dieguez-Uribeondo J."/>
            <person name="Young S.K."/>
            <person name="Zeng Q."/>
            <person name="Gargeya S."/>
            <person name="Fitzgerald M."/>
            <person name="Abouelleil A."/>
            <person name="Alvarado L."/>
            <person name="Chapman S.B."/>
            <person name="Gainer-Dewar J."/>
            <person name="Goldberg J."/>
            <person name="Griggs A."/>
            <person name="Gujja S."/>
            <person name="Hansen M."/>
            <person name="Howarth C."/>
            <person name="Imamovic A."/>
            <person name="Ireland A."/>
            <person name="Larimer J."/>
            <person name="McCowan C."/>
            <person name="Murphy C."/>
            <person name="Pearson M."/>
            <person name="Poon T.W."/>
            <person name="Priest M."/>
            <person name="Roberts A."/>
            <person name="Saif S."/>
            <person name="Shea T."/>
            <person name="Sykes S."/>
            <person name="Wortman J."/>
            <person name="Nusbaum C."/>
            <person name="Birren B."/>
        </authorList>
    </citation>
    <scope>NUCLEOTIDE SEQUENCE [LARGE SCALE GENOMIC DNA]</scope>
    <source>
        <strain evidence="2">NJM9701</strain>
    </source>
</reference>
<feature type="coiled-coil region" evidence="1">
    <location>
        <begin position="74"/>
        <end position="122"/>
    </location>
</feature>
<dbReference type="GeneID" id="20082260"/>
<dbReference type="RefSeq" id="XP_008868089.1">
    <property type="nucleotide sequence ID" value="XM_008869867.1"/>
</dbReference>
<dbReference type="OrthoDB" id="77857at2759"/>
<dbReference type="AlphaFoldDB" id="A0A024UCD1"/>
<proteinExistence type="predicted"/>
<accession>A0A024UCD1</accession>
<organism evidence="2">
    <name type="scientific">Aphanomyces invadans</name>
    <dbReference type="NCBI Taxonomy" id="157072"/>
    <lineage>
        <taxon>Eukaryota</taxon>
        <taxon>Sar</taxon>
        <taxon>Stramenopiles</taxon>
        <taxon>Oomycota</taxon>
        <taxon>Saprolegniomycetes</taxon>
        <taxon>Saprolegniales</taxon>
        <taxon>Verrucalvaceae</taxon>
        <taxon>Aphanomyces</taxon>
    </lineage>
</organism>
<feature type="coiled-coil region" evidence="1">
    <location>
        <begin position="169"/>
        <end position="196"/>
    </location>
</feature>
<dbReference type="VEuPathDB" id="FungiDB:H310_05210"/>
<dbReference type="STRING" id="157072.A0A024UCD1"/>
<sequence length="501" mass="57186">MCLVDDLAAERKSAHGTNDRVLLGKGIMRSSWRLGRSMELFQFHAPDGFAIRYTFVELVAAIAMAPKKSKKKVRVDATDEANDVQRRLDEAEAQLREEAKLIDRLTRENQSKQDHMQSMEAAMANELEKHEALMQVFKDRELAQKQEADHCIDVLNSKICALHVRMETCSTLETVNESLQQRVDELRRQLEADTKRHNDEIHAMRVDMFNHKMALEQTFRKSLQELDAQYLKKAFNAMADESKNALVANAKLKDELQMQSIGVENLMHRFKLQAEQYHKMKVENEILEKGSSLRLKEISLLKSLQHDMDRKLVDIQEEFASKERQAQAATAKLVEELKDENKSLRTLYDQTQKRCQKWKARYVALASTNQHVQPQCGSELPTDELAQASADACGDRLSIKGSIDALVRTSQIKLNVEGNVPMTQLDPKELWSASYQRVSGTDGAFMPEMSRCATAPQTTRPSKYDIRLPLKALRHEPAPMKSLVKAHSYKAITRRPGTTLR</sequence>